<protein>
    <submittedName>
        <fullName evidence="1">Uncharacterized protein</fullName>
    </submittedName>
</protein>
<evidence type="ECO:0000313" key="1">
    <source>
        <dbReference type="EMBL" id="SUA90037.1"/>
    </source>
</evidence>
<sequence length="56" mass="5767">MRSPPSAIDVAFAKAGKSKPGAIDFAYKAAPLRILANGHAVQVNQEPGSAITCSEL</sequence>
<dbReference type="AlphaFoldDB" id="A0AAJ5CZX9"/>
<organism evidence="1 2">
    <name type="scientific">Pandoraea pulmonicola</name>
    <dbReference type="NCBI Taxonomy" id="93221"/>
    <lineage>
        <taxon>Bacteria</taxon>
        <taxon>Pseudomonadati</taxon>
        <taxon>Pseudomonadota</taxon>
        <taxon>Betaproteobacteria</taxon>
        <taxon>Burkholderiales</taxon>
        <taxon>Burkholderiaceae</taxon>
        <taxon>Pandoraea</taxon>
    </lineage>
</organism>
<accession>A0AAJ5CZX9</accession>
<dbReference type="Proteomes" id="UP000254589">
    <property type="component" value="Unassembled WGS sequence"/>
</dbReference>
<evidence type="ECO:0000313" key="2">
    <source>
        <dbReference type="Proteomes" id="UP000254589"/>
    </source>
</evidence>
<proteinExistence type="predicted"/>
<reference evidence="1 2" key="1">
    <citation type="submission" date="2018-06" db="EMBL/GenBank/DDBJ databases">
        <authorList>
            <consortium name="Pathogen Informatics"/>
            <person name="Doyle S."/>
        </authorList>
    </citation>
    <scope>NUCLEOTIDE SEQUENCE [LARGE SCALE GENOMIC DNA]</scope>
    <source>
        <strain evidence="1 2">NCTC13159</strain>
    </source>
</reference>
<gene>
    <name evidence="1" type="ORF">NCTC13159_01516</name>
</gene>
<dbReference type="EMBL" id="UGSJ01000001">
    <property type="protein sequence ID" value="SUA90037.1"/>
    <property type="molecule type" value="Genomic_DNA"/>
</dbReference>
<comment type="caution">
    <text evidence="1">The sequence shown here is derived from an EMBL/GenBank/DDBJ whole genome shotgun (WGS) entry which is preliminary data.</text>
</comment>
<name>A0AAJ5CZX9_PANPU</name>